<name>A0ACB9Q5W1_BAUVA</name>
<gene>
    <name evidence="1" type="ORF">L6164_000196</name>
</gene>
<comment type="caution">
    <text evidence="1">The sequence shown here is derived from an EMBL/GenBank/DDBJ whole genome shotgun (WGS) entry which is preliminary data.</text>
</comment>
<dbReference type="Proteomes" id="UP000828941">
    <property type="component" value="Chromosome 1"/>
</dbReference>
<dbReference type="EMBL" id="CM039426">
    <property type="protein sequence ID" value="KAI4356151.1"/>
    <property type="molecule type" value="Genomic_DNA"/>
</dbReference>
<keyword evidence="2" id="KW-1185">Reference proteome</keyword>
<evidence type="ECO:0000313" key="1">
    <source>
        <dbReference type="EMBL" id="KAI4356151.1"/>
    </source>
</evidence>
<proteinExistence type="predicted"/>
<reference evidence="1 2" key="1">
    <citation type="journal article" date="2022" name="DNA Res.">
        <title>Chromosomal-level genome assembly of the orchid tree Bauhinia variegata (Leguminosae; Cercidoideae) supports the allotetraploid origin hypothesis of Bauhinia.</title>
        <authorList>
            <person name="Zhong Y."/>
            <person name="Chen Y."/>
            <person name="Zheng D."/>
            <person name="Pang J."/>
            <person name="Liu Y."/>
            <person name="Luo S."/>
            <person name="Meng S."/>
            <person name="Qian L."/>
            <person name="Wei D."/>
            <person name="Dai S."/>
            <person name="Zhou R."/>
        </authorList>
    </citation>
    <scope>NUCLEOTIDE SEQUENCE [LARGE SCALE GENOMIC DNA]</scope>
    <source>
        <strain evidence="1">BV-YZ2020</strain>
    </source>
</reference>
<evidence type="ECO:0000313" key="2">
    <source>
        <dbReference type="Proteomes" id="UP000828941"/>
    </source>
</evidence>
<accession>A0ACB9Q5W1</accession>
<protein>
    <submittedName>
        <fullName evidence="1">Uncharacterized protein</fullName>
    </submittedName>
</protein>
<organism evidence="1 2">
    <name type="scientific">Bauhinia variegata</name>
    <name type="common">Purple orchid tree</name>
    <name type="synonym">Phanera variegata</name>
    <dbReference type="NCBI Taxonomy" id="167791"/>
    <lineage>
        <taxon>Eukaryota</taxon>
        <taxon>Viridiplantae</taxon>
        <taxon>Streptophyta</taxon>
        <taxon>Embryophyta</taxon>
        <taxon>Tracheophyta</taxon>
        <taxon>Spermatophyta</taxon>
        <taxon>Magnoliopsida</taxon>
        <taxon>eudicotyledons</taxon>
        <taxon>Gunneridae</taxon>
        <taxon>Pentapetalae</taxon>
        <taxon>rosids</taxon>
        <taxon>fabids</taxon>
        <taxon>Fabales</taxon>
        <taxon>Fabaceae</taxon>
        <taxon>Cercidoideae</taxon>
        <taxon>Cercideae</taxon>
        <taxon>Bauhiniinae</taxon>
        <taxon>Bauhinia</taxon>
    </lineage>
</organism>
<sequence>MASVTSGNQDQVLVENKLSARVLTLNRPRQLNALSFQMVSQLLELFQEYEENADIKLVVLKGNGRAFCAGGDVAAVVGYCSKGNWQLGAKYFGIEFRLNYLMATYSKPQVSILNGIVMGGGAGVSVHGRFCVATENTVFAMPETALGLFPDIGSSYFLSRLPGFFGEYVGLTGARLDGAEMLACGLATHFVPSSKLSLLEEALYELDSGDPAAVSATIDKYSKEPLLKKNSAYHRLDVINKCFSRKTVEEIISFLEREAMSKADDWISATIQSLKKASPTSLKIFLRSIREGRLEGVGQCLIRDYRMVSNIVRGHISKDFFEGCRAILIDKDRNPKWEPSKLELVSDSEVDRYFSKLNDEGWRDLELPRRPNNLPTFAVSKL</sequence>